<proteinExistence type="predicted"/>
<evidence type="ECO:0000313" key="1">
    <source>
        <dbReference type="EMBL" id="SHH09330.1"/>
    </source>
</evidence>
<dbReference type="EMBL" id="FQXB01000002">
    <property type="protein sequence ID" value="SHH09330.1"/>
    <property type="molecule type" value="Genomic_DNA"/>
</dbReference>
<dbReference type="AlphaFoldDB" id="A0A1M5Q630"/>
<dbReference type="STRING" id="1508389.SAMN05444003_2059"/>
<organism evidence="1 2">
    <name type="scientific">Cognatiyoonia sediminum</name>
    <dbReference type="NCBI Taxonomy" id="1508389"/>
    <lineage>
        <taxon>Bacteria</taxon>
        <taxon>Pseudomonadati</taxon>
        <taxon>Pseudomonadota</taxon>
        <taxon>Alphaproteobacteria</taxon>
        <taxon>Rhodobacterales</taxon>
        <taxon>Paracoccaceae</taxon>
        <taxon>Cognatiyoonia</taxon>
    </lineage>
</organism>
<sequence>MTLLVPFLLATGTGVAGSPHKGLYCDVIFFRG</sequence>
<dbReference type="Proteomes" id="UP000184074">
    <property type="component" value="Unassembled WGS sequence"/>
</dbReference>
<evidence type="ECO:0000313" key="2">
    <source>
        <dbReference type="Proteomes" id="UP000184074"/>
    </source>
</evidence>
<name>A0A1M5Q630_9RHOB</name>
<accession>A0A1M5Q630</accession>
<reference evidence="1 2" key="1">
    <citation type="submission" date="2016-11" db="EMBL/GenBank/DDBJ databases">
        <authorList>
            <person name="Jaros S."/>
            <person name="Januszkiewicz K."/>
            <person name="Wedrychowicz H."/>
        </authorList>
    </citation>
    <scope>NUCLEOTIDE SEQUENCE [LARGE SCALE GENOMIC DNA]</scope>
    <source>
        <strain evidence="1 2">DSM 28715</strain>
    </source>
</reference>
<protein>
    <submittedName>
        <fullName evidence="1">Uncharacterized protein</fullName>
    </submittedName>
</protein>
<keyword evidence="2" id="KW-1185">Reference proteome</keyword>
<gene>
    <name evidence="1" type="ORF">SAMN05444003_2059</name>
</gene>